<dbReference type="OMA" id="TFDRSWD"/>
<dbReference type="InterPro" id="IPR001736">
    <property type="entry name" value="PLipase_D/transphosphatidylase"/>
</dbReference>
<protein>
    <recommendedName>
        <fullName evidence="1">PLD phosphodiesterase domain-containing protein</fullName>
    </recommendedName>
</protein>
<dbReference type="Gene3D" id="3.30.870.10">
    <property type="entry name" value="Endonuclease Chain A"/>
    <property type="match status" value="1"/>
</dbReference>
<dbReference type="HOGENOM" id="CLU_031612_0_0_11"/>
<feature type="domain" description="PLD phosphodiesterase" evidence="1">
    <location>
        <begin position="270"/>
        <end position="300"/>
    </location>
</feature>
<dbReference type="Proteomes" id="UP000006461">
    <property type="component" value="Chromosome"/>
</dbReference>
<name>I4F1L1_MODI5</name>
<dbReference type="AlphaFoldDB" id="I4F1L1"/>
<evidence type="ECO:0000313" key="3">
    <source>
        <dbReference type="Proteomes" id="UP000006461"/>
    </source>
</evidence>
<sequence>MGAELVQAVGTTFTVDLATALAVPLSFASRDLGSVPDPIGVMEAVRSTADRIDVFYQAGQAAVPPQASDVLAFLEPVLHPVTASRAGHLFHPKLWLIKFQDVEKNVSYRLVCMTRNLTGDRSWDAVISLDGGPGPRREAGNQPLSDLISALPRLCTTRLPDERQQRIEAFAAEIRRAVWELPDDVKEIAFHALGVSRRATPPDYSGYRRLVVSPFVDEEGLAIVAPQTRDGGFLVSRPEHLDRLPELPNDLHPKVVSVLAEFEDERAAGELGGLHAKIVAVERARLTHLFIGSANATRAAFDGNVEFVVELVLGAAKYSVDSYLSSDTGLGALLEDYTPQTRPEDPEEKQRAVLRSRLRQLAELPWTMQIGQPAETTYDLRLRSGKPLSDWAHDLSMELLSRRGEAVRPQPGQEADETFTRVELADITPFLVATLREGDVAESSVIPAGLIGDPEDRLDAVLARQVDTPEKFLRFVLLLLSLTGQLAQAPAAGSSTGSWASTAAQGVFELLARALADEPSVLDDLERIVDRLGRTEAGRAVMPEGFADVWATIQEARGLMGART</sequence>
<dbReference type="GO" id="GO:0006793">
    <property type="term" value="P:phosphorus metabolic process"/>
    <property type="evidence" value="ECO:0007669"/>
    <property type="project" value="UniProtKB-ARBA"/>
</dbReference>
<proteinExistence type="predicted"/>
<organism evidence="2 3">
    <name type="scientific">Modestobacter italicus (strain DSM 44449 / CECT 9708 / BC 501)</name>
    <dbReference type="NCBI Taxonomy" id="2732864"/>
    <lineage>
        <taxon>Bacteria</taxon>
        <taxon>Bacillati</taxon>
        <taxon>Actinomycetota</taxon>
        <taxon>Actinomycetes</taxon>
        <taxon>Geodermatophilales</taxon>
        <taxon>Geodermatophilaceae</taxon>
        <taxon>Modestobacter</taxon>
    </lineage>
</organism>
<dbReference type="EMBL" id="FO203431">
    <property type="protein sequence ID" value="CCH89524.1"/>
    <property type="molecule type" value="Genomic_DNA"/>
</dbReference>
<dbReference type="PROSITE" id="PS50035">
    <property type="entry name" value="PLD"/>
    <property type="match status" value="1"/>
</dbReference>
<reference evidence="2 3" key="1">
    <citation type="journal article" date="2012" name="J. Bacteriol.">
        <title>Genome Sequence of Radiation-Resistant Modestobacter marinus Strain BC501, a Representative Actinobacterium That Thrives on Calcareous Stone Surfaces.</title>
        <authorList>
            <person name="Normand P."/>
            <person name="Gury J."/>
            <person name="Pujic P."/>
            <person name="Chouaia B."/>
            <person name="Crotti E."/>
            <person name="Brusetti L."/>
            <person name="Daffonchio D."/>
            <person name="Vacherie B."/>
            <person name="Barbe V."/>
            <person name="Medigue C."/>
            <person name="Calteau A."/>
            <person name="Ghodhbane-Gtari F."/>
            <person name="Essoussi I."/>
            <person name="Nouioui I."/>
            <person name="Abbassi-Ghozzi I."/>
            <person name="Gtari M."/>
        </authorList>
    </citation>
    <scope>NUCLEOTIDE SEQUENCE [LARGE SCALE GENOMIC DNA]</scope>
    <source>
        <strain evidence="3">BC 501</strain>
    </source>
</reference>
<dbReference type="CDD" id="cd09176">
    <property type="entry name" value="PLDc_unchar6"/>
    <property type="match status" value="1"/>
</dbReference>
<dbReference type="KEGG" id="mmar:MODMU_4123"/>
<gene>
    <name evidence="2" type="ordered locus">MODMU_4123</name>
</gene>
<dbReference type="eggNOG" id="ENOG502Z9PB">
    <property type="taxonomic scope" value="Bacteria"/>
</dbReference>
<keyword evidence="3" id="KW-1185">Reference proteome</keyword>
<accession>I4F1L1</accession>
<dbReference type="InterPro" id="IPR059166">
    <property type="entry name" value="PLD-like_cat"/>
</dbReference>
<evidence type="ECO:0000313" key="2">
    <source>
        <dbReference type="EMBL" id="CCH89524.1"/>
    </source>
</evidence>
<evidence type="ECO:0000259" key="1">
    <source>
        <dbReference type="PROSITE" id="PS50035"/>
    </source>
</evidence>
<dbReference type="STRING" id="477641.MODMU_4123"/>
<dbReference type="GO" id="GO:0003824">
    <property type="term" value="F:catalytic activity"/>
    <property type="evidence" value="ECO:0007669"/>
    <property type="project" value="InterPro"/>
</dbReference>